<evidence type="ECO:0000256" key="3">
    <source>
        <dbReference type="ARBA" id="ARBA00023136"/>
    </source>
</evidence>
<proteinExistence type="predicted"/>
<dbReference type="Gene3D" id="3.30.1370.130">
    <property type="match status" value="1"/>
</dbReference>
<evidence type="ECO:0000313" key="4">
    <source>
        <dbReference type="EMBL" id="GAG38477.1"/>
    </source>
</evidence>
<dbReference type="GO" id="GO:0015627">
    <property type="term" value="C:type II protein secretion system complex"/>
    <property type="evidence" value="ECO:0007669"/>
    <property type="project" value="TreeGrafter"/>
</dbReference>
<evidence type="ECO:0008006" key="5">
    <source>
        <dbReference type="Google" id="ProtNLM"/>
    </source>
</evidence>
<comment type="subcellular location">
    <subcellularLocation>
        <location evidence="1">Membrane</location>
    </subcellularLocation>
</comment>
<protein>
    <recommendedName>
        <fullName evidence="5">Secretin/TonB short N-terminal domain-containing protein</fullName>
    </recommendedName>
</protein>
<evidence type="ECO:0000256" key="2">
    <source>
        <dbReference type="ARBA" id="ARBA00022729"/>
    </source>
</evidence>
<dbReference type="InterPro" id="IPR050810">
    <property type="entry name" value="Bact_Secretion_Sys_Channel"/>
</dbReference>
<reference evidence="4" key="1">
    <citation type="journal article" date="2014" name="Front. Microbiol.">
        <title>High frequency of phylogenetically diverse reductive dehalogenase-homologous genes in deep subseafloor sedimentary metagenomes.</title>
        <authorList>
            <person name="Kawai M."/>
            <person name="Futagami T."/>
            <person name="Toyoda A."/>
            <person name="Takaki Y."/>
            <person name="Nishi S."/>
            <person name="Hori S."/>
            <person name="Arai W."/>
            <person name="Tsubouchi T."/>
            <person name="Morono Y."/>
            <person name="Uchiyama I."/>
            <person name="Ito T."/>
            <person name="Fujiyama A."/>
            <person name="Inagaki F."/>
            <person name="Takami H."/>
        </authorList>
    </citation>
    <scope>NUCLEOTIDE SEQUENCE</scope>
    <source>
        <strain evidence="4">Expedition CK06-06</strain>
    </source>
</reference>
<dbReference type="GO" id="GO:0009306">
    <property type="term" value="P:protein secretion"/>
    <property type="evidence" value="ECO:0007669"/>
    <property type="project" value="TreeGrafter"/>
</dbReference>
<evidence type="ECO:0000256" key="1">
    <source>
        <dbReference type="ARBA" id="ARBA00004370"/>
    </source>
</evidence>
<sequence length="252" mass="27013">GASTVIRAGAEPGPTEAGTAVLRAQPKVSNVFMNTDIREAISDIAAQTGVNIVSDASVEGWVTLSLEEVPLERALAMVCLSGGFTWKKMGDYYLVGLATPDSVNYPLLSETQTVRTNRPAVQVKSRLSEFFAPYVRTATDEDHLLVVTGPPEVVESVMSSIHAVDEPQKQIVIDALITDVTASKDSNIGMDWMSTVLDISGEGTMDFAYRLKPVYTSTVMGMVLAQFNALAQSGNLTVRAHPTIMTLEGETA</sequence>
<feature type="non-terminal residue" evidence="4">
    <location>
        <position position="1"/>
    </location>
</feature>
<organism evidence="4">
    <name type="scientific">marine sediment metagenome</name>
    <dbReference type="NCBI Taxonomy" id="412755"/>
    <lineage>
        <taxon>unclassified sequences</taxon>
        <taxon>metagenomes</taxon>
        <taxon>ecological metagenomes</taxon>
    </lineage>
</organism>
<keyword evidence="2" id="KW-0732">Signal</keyword>
<dbReference type="GO" id="GO:0016020">
    <property type="term" value="C:membrane"/>
    <property type="evidence" value="ECO:0007669"/>
    <property type="project" value="UniProtKB-SubCell"/>
</dbReference>
<gene>
    <name evidence="4" type="ORF">S01H1_63799</name>
</gene>
<dbReference type="PANTHER" id="PTHR30332:SF24">
    <property type="entry name" value="SECRETIN GSPD-RELATED"/>
    <property type="match status" value="1"/>
</dbReference>
<comment type="caution">
    <text evidence="4">The sequence shown here is derived from an EMBL/GenBank/DDBJ whole genome shotgun (WGS) entry which is preliminary data.</text>
</comment>
<dbReference type="PANTHER" id="PTHR30332">
    <property type="entry name" value="PROBABLE GENERAL SECRETION PATHWAY PROTEIN D"/>
    <property type="match status" value="1"/>
</dbReference>
<dbReference type="AlphaFoldDB" id="X0XT54"/>
<dbReference type="EMBL" id="BARS01042012">
    <property type="protein sequence ID" value="GAG38477.1"/>
    <property type="molecule type" value="Genomic_DNA"/>
</dbReference>
<name>X0XT54_9ZZZZ</name>
<keyword evidence="3" id="KW-0472">Membrane</keyword>
<feature type="non-terminal residue" evidence="4">
    <location>
        <position position="252"/>
    </location>
</feature>
<accession>X0XT54</accession>